<proteinExistence type="predicted"/>
<evidence type="ECO:0000256" key="2">
    <source>
        <dbReference type="ARBA" id="ARBA00023125"/>
    </source>
</evidence>
<dbReference type="PRINTS" id="PR00455">
    <property type="entry name" value="HTHTETR"/>
</dbReference>
<dbReference type="Pfam" id="PF00440">
    <property type="entry name" value="TetR_N"/>
    <property type="match status" value="1"/>
</dbReference>
<dbReference type="InterPro" id="IPR009057">
    <property type="entry name" value="Homeodomain-like_sf"/>
</dbReference>
<keyword evidence="1" id="KW-0805">Transcription regulation</keyword>
<dbReference type="GO" id="GO:0000976">
    <property type="term" value="F:transcription cis-regulatory region binding"/>
    <property type="evidence" value="ECO:0007669"/>
    <property type="project" value="TreeGrafter"/>
</dbReference>
<reference evidence="6 7" key="1">
    <citation type="submission" date="2020-08" db="EMBL/GenBank/DDBJ databases">
        <title>Sequencing the genomes of 1000 actinobacteria strains.</title>
        <authorList>
            <person name="Klenk H.-P."/>
        </authorList>
    </citation>
    <scope>NUCLEOTIDE SEQUENCE [LARGE SCALE GENOMIC DNA]</scope>
    <source>
        <strain evidence="6 7">DSM 43149</strain>
    </source>
</reference>
<dbReference type="GO" id="GO:0003700">
    <property type="term" value="F:DNA-binding transcription factor activity"/>
    <property type="evidence" value="ECO:0007669"/>
    <property type="project" value="TreeGrafter"/>
</dbReference>
<dbReference type="Gene3D" id="1.10.357.10">
    <property type="entry name" value="Tetracycline Repressor, domain 2"/>
    <property type="match status" value="1"/>
</dbReference>
<dbReference type="PROSITE" id="PS50977">
    <property type="entry name" value="HTH_TETR_2"/>
    <property type="match status" value="1"/>
</dbReference>
<evidence type="ECO:0000313" key="6">
    <source>
        <dbReference type="EMBL" id="MBB4763199.1"/>
    </source>
</evidence>
<dbReference type="PANTHER" id="PTHR30055">
    <property type="entry name" value="HTH-TYPE TRANSCRIPTIONAL REGULATOR RUTR"/>
    <property type="match status" value="1"/>
</dbReference>
<sequence>MAERPLRADARRNRDRLLEVAVRAFSTAGPDVALETIARSAGVGIGTLYRHFPTREAMVEAVYRGELDRLCDSVAELLVSGEPDRALRDWMDRFVDCLAARRGMAEAVRMVINSGGAEFAHSLERLTDALAVLLDAGIRAGRLRADVPVMDVLTCLNGVTLAAGGPERREQAGRLLDLVMDGLRPRT</sequence>
<accession>A0A7W7HYM7</accession>
<organism evidence="6 7">
    <name type="scientific">Actinoplanes digitatis</name>
    <dbReference type="NCBI Taxonomy" id="1868"/>
    <lineage>
        <taxon>Bacteria</taxon>
        <taxon>Bacillati</taxon>
        <taxon>Actinomycetota</taxon>
        <taxon>Actinomycetes</taxon>
        <taxon>Micromonosporales</taxon>
        <taxon>Micromonosporaceae</taxon>
        <taxon>Actinoplanes</taxon>
    </lineage>
</organism>
<feature type="DNA-binding region" description="H-T-H motif" evidence="4">
    <location>
        <begin position="33"/>
        <end position="52"/>
    </location>
</feature>
<dbReference type="AlphaFoldDB" id="A0A7W7HYM7"/>
<dbReference type="Pfam" id="PF21597">
    <property type="entry name" value="TetR_C_43"/>
    <property type="match status" value="1"/>
</dbReference>
<dbReference type="PANTHER" id="PTHR30055:SF234">
    <property type="entry name" value="HTH-TYPE TRANSCRIPTIONAL REGULATOR BETI"/>
    <property type="match status" value="1"/>
</dbReference>
<keyword evidence="2 4" id="KW-0238">DNA-binding</keyword>
<evidence type="ECO:0000313" key="7">
    <source>
        <dbReference type="Proteomes" id="UP000578112"/>
    </source>
</evidence>
<dbReference type="SUPFAM" id="SSF46689">
    <property type="entry name" value="Homeodomain-like"/>
    <property type="match status" value="1"/>
</dbReference>
<name>A0A7W7HYM7_9ACTN</name>
<protein>
    <submittedName>
        <fullName evidence="6">AcrR family transcriptional regulator</fullName>
    </submittedName>
</protein>
<dbReference type="InterPro" id="IPR001647">
    <property type="entry name" value="HTH_TetR"/>
</dbReference>
<feature type="domain" description="HTH tetR-type" evidence="5">
    <location>
        <begin position="11"/>
        <end position="70"/>
    </location>
</feature>
<dbReference type="Proteomes" id="UP000578112">
    <property type="component" value="Unassembled WGS sequence"/>
</dbReference>
<dbReference type="InterPro" id="IPR050109">
    <property type="entry name" value="HTH-type_TetR-like_transc_reg"/>
</dbReference>
<evidence type="ECO:0000256" key="3">
    <source>
        <dbReference type="ARBA" id="ARBA00023163"/>
    </source>
</evidence>
<gene>
    <name evidence="6" type="ORF">BJ971_003755</name>
</gene>
<keyword evidence="7" id="KW-1185">Reference proteome</keyword>
<dbReference type="InterPro" id="IPR036271">
    <property type="entry name" value="Tet_transcr_reg_TetR-rel_C_sf"/>
</dbReference>
<dbReference type="InterPro" id="IPR049445">
    <property type="entry name" value="TetR_SbtR-like_C"/>
</dbReference>
<dbReference type="SUPFAM" id="SSF48498">
    <property type="entry name" value="Tetracyclin repressor-like, C-terminal domain"/>
    <property type="match status" value="1"/>
</dbReference>
<comment type="caution">
    <text evidence="6">The sequence shown here is derived from an EMBL/GenBank/DDBJ whole genome shotgun (WGS) entry which is preliminary data.</text>
</comment>
<evidence type="ECO:0000256" key="1">
    <source>
        <dbReference type="ARBA" id="ARBA00023015"/>
    </source>
</evidence>
<dbReference type="EMBL" id="JACHNH010000001">
    <property type="protein sequence ID" value="MBB4763199.1"/>
    <property type="molecule type" value="Genomic_DNA"/>
</dbReference>
<keyword evidence="3" id="KW-0804">Transcription</keyword>
<evidence type="ECO:0000259" key="5">
    <source>
        <dbReference type="PROSITE" id="PS50977"/>
    </source>
</evidence>
<dbReference type="RefSeq" id="WP_184994533.1">
    <property type="nucleotide sequence ID" value="NZ_BOMK01000010.1"/>
</dbReference>
<evidence type="ECO:0000256" key="4">
    <source>
        <dbReference type="PROSITE-ProRule" id="PRU00335"/>
    </source>
</evidence>